<sequence length="298" mass="34998">MKVSICIPAYKHPHFLKRCLDSVLEQDFSDYEIVITDDSPDNTLQKLVSATYNDDRIRYYKNEKPLGSPRNWNEAIRKAQGEYIKILHHDDWLASPQSLKKYVAMFDNNPDVNIAFSGCCDVKENGDKKIHTASSSFLKKLGKEPETVYRGNQLGAPSVCVFRNRRNYLFNPHLIWLVDTDFYIRVIAENGKFIYSPELLVNIGISEHQITQSDLASYNIRLKERMLLFNQYNLKDKSHKYRRSLLRLLGRGKIFNNVRLKEEMPDSDFHLSLSDIFWIYFYYVKRNIGLLCKHEIKN</sequence>
<dbReference type="Gene3D" id="3.90.550.10">
    <property type="entry name" value="Spore Coat Polysaccharide Biosynthesis Protein SpsA, Chain A"/>
    <property type="match status" value="1"/>
</dbReference>
<accession>A0A840CQ58</accession>
<comment type="caution">
    <text evidence="2">The sequence shown here is derived from an EMBL/GenBank/DDBJ whole genome shotgun (WGS) entry which is preliminary data.</text>
</comment>
<dbReference type="CDD" id="cd00761">
    <property type="entry name" value="Glyco_tranf_GTA_type"/>
    <property type="match status" value="1"/>
</dbReference>
<dbReference type="InterPro" id="IPR001173">
    <property type="entry name" value="Glyco_trans_2-like"/>
</dbReference>
<evidence type="ECO:0000313" key="3">
    <source>
        <dbReference type="Proteomes" id="UP000555103"/>
    </source>
</evidence>
<dbReference type="Proteomes" id="UP000555103">
    <property type="component" value="Unassembled WGS sequence"/>
</dbReference>
<protein>
    <submittedName>
        <fullName evidence="2">Glycosyltransferase involved in cell wall biosynthesis</fullName>
    </submittedName>
</protein>
<dbReference type="SUPFAM" id="SSF53448">
    <property type="entry name" value="Nucleotide-diphospho-sugar transferases"/>
    <property type="match status" value="1"/>
</dbReference>
<dbReference type="InterPro" id="IPR029044">
    <property type="entry name" value="Nucleotide-diphossugar_trans"/>
</dbReference>
<feature type="domain" description="Glycosyltransferase 2-like" evidence="1">
    <location>
        <begin position="4"/>
        <end position="137"/>
    </location>
</feature>
<keyword evidence="3" id="KW-1185">Reference proteome</keyword>
<organism evidence="2 3">
    <name type="scientific">Dysgonomonas hofstadii</name>
    <dbReference type="NCBI Taxonomy" id="637886"/>
    <lineage>
        <taxon>Bacteria</taxon>
        <taxon>Pseudomonadati</taxon>
        <taxon>Bacteroidota</taxon>
        <taxon>Bacteroidia</taxon>
        <taxon>Bacteroidales</taxon>
        <taxon>Dysgonomonadaceae</taxon>
        <taxon>Dysgonomonas</taxon>
    </lineage>
</organism>
<dbReference type="PANTHER" id="PTHR22916:SF3">
    <property type="entry name" value="UDP-GLCNAC:BETAGAL BETA-1,3-N-ACETYLGLUCOSAMINYLTRANSFERASE-LIKE PROTEIN 1"/>
    <property type="match status" value="1"/>
</dbReference>
<dbReference type="AlphaFoldDB" id="A0A840CQ58"/>
<evidence type="ECO:0000313" key="2">
    <source>
        <dbReference type="EMBL" id="MBB4035744.1"/>
    </source>
</evidence>
<evidence type="ECO:0000259" key="1">
    <source>
        <dbReference type="Pfam" id="PF00535"/>
    </source>
</evidence>
<dbReference type="EMBL" id="JACIEP010000005">
    <property type="protein sequence ID" value="MBB4035744.1"/>
    <property type="molecule type" value="Genomic_DNA"/>
</dbReference>
<name>A0A840CQ58_9BACT</name>
<keyword evidence="2" id="KW-0808">Transferase</keyword>
<reference evidence="2 3" key="1">
    <citation type="submission" date="2020-08" db="EMBL/GenBank/DDBJ databases">
        <title>Genomic Encyclopedia of Type Strains, Phase IV (KMG-IV): sequencing the most valuable type-strain genomes for metagenomic binning, comparative biology and taxonomic classification.</title>
        <authorList>
            <person name="Goeker M."/>
        </authorList>
    </citation>
    <scope>NUCLEOTIDE SEQUENCE [LARGE SCALE GENOMIC DNA]</scope>
    <source>
        <strain evidence="2 3">DSM 104969</strain>
    </source>
</reference>
<dbReference type="GO" id="GO:0016758">
    <property type="term" value="F:hexosyltransferase activity"/>
    <property type="evidence" value="ECO:0007669"/>
    <property type="project" value="UniProtKB-ARBA"/>
</dbReference>
<dbReference type="Pfam" id="PF00535">
    <property type="entry name" value="Glycos_transf_2"/>
    <property type="match status" value="1"/>
</dbReference>
<dbReference type="RefSeq" id="WP_183306674.1">
    <property type="nucleotide sequence ID" value="NZ_JACIEP010000005.1"/>
</dbReference>
<proteinExistence type="predicted"/>
<dbReference type="PANTHER" id="PTHR22916">
    <property type="entry name" value="GLYCOSYLTRANSFERASE"/>
    <property type="match status" value="1"/>
</dbReference>
<gene>
    <name evidence="2" type="ORF">GGR21_001639</name>
</gene>